<organism evidence="1 2">
    <name type="scientific">Candidatus Magasanikbacteria bacterium RIFCSPHIGHO2_02_FULL_51_14</name>
    <dbReference type="NCBI Taxonomy" id="1798683"/>
    <lineage>
        <taxon>Bacteria</taxon>
        <taxon>Candidatus Magasanikiibacteriota</taxon>
    </lineage>
</organism>
<protein>
    <recommendedName>
        <fullName evidence="3">Capsule polysaccharide biosynthesis protein</fullName>
    </recommendedName>
</protein>
<name>A0A1F6MD01_9BACT</name>
<reference evidence="1 2" key="1">
    <citation type="journal article" date="2016" name="Nat. Commun.">
        <title>Thousands of microbial genomes shed light on interconnected biogeochemical processes in an aquifer system.</title>
        <authorList>
            <person name="Anantharaman K."/>
            <person name="Brown C.T."/>
            <person name="Hug L.A."/>
            <person name="Sharon I."/>
            <person name="Castelle C.J."/>
            <person name="Probst A.J."/>
            <person name="Thomas B.C."/>
            <person name="Singh A."/>
            <person name="Wilkins M.J."/>
            <person name="Karaoz U."/>
            <person name="Brodie E.L."/>
            <person name="Williams K.H."/>
            <person name="Hubbard S.S."/>
            <person name="Banfield J.F."/>
        </authorList>
    </citation>
    <scope>NUCLEOTIDE SEQUENCE [LARGE SCALE GENOMIC DNA]</scope>
</reference>
<dbReference type="Proteomes" id="UP000177457">
    <property type="component" value="Unassembled WGS sequence"/>
</dbReference>
<dbReference type="EMBL" id="MFQE01000077">
    <property type="protein sequence ID" value="OGH69532.1"/>
    <property type="molecule type" value="Genomic_DNA"/>
</dbReference>
<dbReference type="AlphaFoldDB" id="A0A1F6MD01"/>
<accession>A0A1F6MD01</accession>
<evidence type="ECO:0000313" key="1">
    <source>
        <dbReference type="EMBL" id="OGH69532.1"/>
    </source>
</evidence>
<dbReference type="GO" id="GO:0000271">
    <property type="term" value="P:polysaccharide biosynthetic process"/>
    <property type="evidence" value="ECO:0007669"/>
    <property type="project" value="InterPro"/>
</dbReference>
<comment type="caution">
    <text evidence="1">The sequence shown here is derived from an EMBL/GenBank/DDBJ whole genome shotgun (WGS) entry which is preliminary data.</text>
</comment>
<gene>
    <name evidence="1" type="ORF">A3C90_00230</name>
</gene>
<dbReference type="Pfam" id="PF05159">
    <property type="entry name" value="Capsule_synth"/>
    <property type="match status" value="1"/>
</dbReference>
<dbReference type="InterPro" id="IPR007833">
    <property type="entry name" value="Capsule_polysaccharide_synth"/>
</dbReference>
<dbReference type="GO" id="GO:0015774">
    <property type="term" value="P:polysaccharide transport"/>
    <property type="evidence" value="ECO:0007669"/>
    <property type="project" value="InterPro"/>
</dbReference>
<evidence type="ECO:0000313" key="2">
    <source>
        <dbReference type="Proteomes" id="UP000177457"/>
    </source>
</evidence>
<evidence type="ECO:0008006" key="3">
    <source>
        <dbReference type="Google" id="ProtNLM"/>
    </source>
</evidence>
<sequence length="512" mass="58662">MNLLVCGFSSGTHCEIISGLSERSFDIAYWVGKKRIESFLENNRRRFARTLFHDYTDALAGIPAPGMNTEAFAPIGTDIIQSLVSFEPQILSLMSRIDFCGITVSEKQRRYYHYVWYWNGVLSHLKPDVVVFHDVPHIVFDTVLYYVAKMLGIKTVLMRPLTSMRDRVAFFGDFHDYREVREEYRRLEQSLMSERDIDPSVKDVYGVLKGLSTKHVPQAYAEYAGKSGKEKSVEVFPRFSRILISVLQFRFFRTSAKYIRLLFTRRELCNITKRSPFGIVLLWENIRYRRLRKGFQKEYESLHTETPDLSQRYIYFPLHSQPEATTNPMGGIFDDQILAADLLAKSLPPGWKLYVKEHADQWTLPRVHTGRYPGYYKTLARHKNVALISVGVSGFDLIQNAKAVATIAGSTAMEAVARGKPACVFGYPMYAECEGMLRIDTFDSCQEAMKKIQTGYAPDALKVLRFFQALSNVSVGAYIHKRHGRGSKYSYAESVRNMTEGLYQACVKPVET</sequence>
<proteinExistence type="predicted"/>
<dbReference type="STRING" id="1798683.A3C90_00230"/>